<accession>A0ACC2K1U3</accession>
<sequence length="108" mass="11309">MVREELLGTHSGANLQCDEAIHPSSRTSPSPGPLLLLVVPHSCCNLGTRHEASVLPPALQSTTAPRSQGCDSTPLIRNESSGPPTESHGLPEAPPSSLPSPRPHLLNN</sequence>
<name>A0ACC2K1U3_PERAE</name>
<protein>
    <submittedName>
        <fullName evidence="1">Uncharacterized protein</fullName>
    </submittedName>
</protein>
<dbReference type="EMBL" id="CM056820">
    <property type="protein sequence ID" value="KAJ8615080.1"/>
    <property type="molecule type" value="Genomic_DNA"/>
</dbReference>
<evidence type="ECO:0000313" key="1">
    <source>
        <dbReference type="EMBL" id="KAJ8615080.1"/>
    </source>
</evidence>
<dbReference type="Proteomes" id="UP001234297">
    <property type="component" value="Chromosome 12"/>
</dbReference>
<evidence type="ECO:0000313" key="2">
    <source>
        <dbReference type="Proteomes" id="UP001234297"/>
    </source>
</evidence>
<organism evidence="1 2">
    <name type="scientific">Persea americana</name>
    <name type="common">Avocado</name>
    <dbReference type="NCBI Taxonomy" id="3435"/>
    <lineage>
        <taxon>Eukaryota</taxon>
        <taxon>Viridiplantae</taxon>
        <taxon>Streptophyta</taxon>
        <taxon>Embryophyta</taxon>
        <taxon>Tracheophyta</taxon>
        <taxon>Spermatophyta</taxon>
        <taxon>Magnoliopsida</taxon>
        <taxon>Magnoliidae</taxon>
        <taxon>Laurales</taxon>
        <taxon>Lauraceae</taxon>
        <taxon>Persea</taxon>
    </lineage>
</organism>
<comment type="caution">
    <text evidence="1">The sequence shown here is derived from an EMBL/GenBank/DDBJ whole genome shotgun (WGS) entry which is preliminary data.</text>
</comment>
<gene>
    <name evidence="1" type="ORF">MRB53_034452</name>
</gene>
<proteinExistence type="predicted"/>
<reference evidence="1 2" key="1">
    <citation type="journal article" date="2022" name="Hortic Res">
        <title>A haplotype resolved chromosomal level avocado genome allows analysis of novel avocado genes.</title>
        <authorList>
            <person name="Nath O."/>
            <person name="Fletcher S.J."/>
            <person name="Hayward A."/>
            <person name="Shaw L.M."/>
            <person name="Masouleh A.K."/>
            <person name="Furtado A."/>
            <person name="Henry R.J."/>
            <person name="Mitter N."/>
        </authorList>
    </citation>
    <scope>NUCLEOTIDE SEQUENCE [LARGE SCALE GENOMIC DNA]</scope>
    <source>
        <strain evidence="2">cv. Hass</strain>
    </source>
</reference>
<keyword evidence="2" id="KW-1185">Reference proteome</keyword>